<feature type="compositionally biased region" description="Basic residues" evidence="1">
    <location>
        <begin position="109"/>
        <end position="120"/>
    </location>
</feature>
<reference evidence="2" key="1">
    <citation type="journal article" date="2023" name="Nat. Commun.">
        <title>Diploid and tetraploid genomes of Acorus and the evolution of monocots.</title>
        <authorList>
            <person name="Ma L."/>
            <person name="Liu K.W."/>
            <person name="Li Z."/>
            <person name="Hsiao Y.Y."/>
            <person name="Qi Y."/>
            <person name="Fu T."/>
            <person name="Tang G.D."/>
            <person name="Zhang D."/>
            <person name="Sun W.H."/>
            <person name="Liu D.K."/>
            <person name="Li Y."/>
            <person name="Chen G.Z."/>
            <person name="Liu X.D."/>
            <person name="Liao X.Y."/>
            <person name="Jiang Y.T."/>
            <person name="Yu X."/>
            <person name="Hao Y."/>
            <person name="Huang J."/>
            <person name="Zhao X.W."/>
            <person name="Ke S."/>
            <person name="Chen Y.Y."/>
            <person name="Wu W.L."/>
            <person name="Hsu J.L."/>
            <person name="Lin Y.F."/>
            <person name="Huang M.D."/>
            <person name="Li C.Y."/>
            <person name="Huang L."/>
            <person name="Wang Z.W."/>
            <person name="Zhao X."/>
            <person name="Zhong W.Y."/>
            <person name="Peng D.H."/>
            <person name="Ahmad S."/>
            <person name="Lan S."/>
            <person name="Zhang J.S."/>
            <person name="Tsai W.C."/>
            <person name="Van de Peer Y."/>
            <person name="Liu Z.J."/>
        </authorList>
    </citation>
    <scope>NUCLEOTIDE SEQUENCE</scope>
    <source>
        <strain evidence="2">CP</strain>
    </source>
</reference>
<dbReference type="EMBL" id="JAUJYO010000003">
    <property type="protein sequence ID" value="KAK1321380.1"/>
    <property type="molecule type" value="Genomic_DNA"/>
</dbReference>
<keyword evidence="3" id="KW-1185">Reference proteome</keyword>
<accession>A0AAV9F630</accession>
<evidence type="ECO:0000313" key="2">
    <source>
        <dbReference type="EMBL" id="KAK1321380.1"/>
    </source>
</evidence>
<reference evidence="2" key="2">
    <citation type="submission" date="2023-06" db="EMBL/GenBank/DDBJ databases">
        <authorList>
            <person name="Ma L."/>
            <person name="Liu K.-W."/>
            <person name="Li Z."/>
            <person name="Hsiao Y.-Y."/>
            <person name="Qi Y."/>
            <person name="Fu T."/>
            <person name="Tang G."/>
            <person name="Zhang D."/>
            <person name="Sun W.-H."/>
            <person name="Liu D.-K."/>
            <person name="Li Y."/>
            <person name="Chen G.-Z."/>
            <person name="Liu X.-D."/>
            <person name="Liao X.-Y."/>
            <person name="Jiang Y.-T."/>
            <person name="Yu X."/>
            <person name="Hao Y."/>
            <person name="Huang J."/>
            <person name="Zhao X.-W."/>
            <person name="Ke S."/>
            <person name="Chen Y.-Y."/>
            <person name="Wu W.-L."/>
            <person name="Hsu J.-L."/>
            <person name="Lin Y.-F."/>
            <person name="Huang M.-D."/>
            <person name="Li C.-Y."/>
            <person name="Huang L."/>
            <person name="Wang Z.-W."/>
            <person name="Zhao X."/>
            <person name="Zhong W.-Y."/>
            <person name="Peng D.-H."/>
            <person name="Ahmad S."/>
            <person name="Lan S."/>
            <person name="Zhang J.-S."/>
            <person name="Tsai W.-C."/>
            <person name="Van De Peer Y."/>
            <person name="Liu Z.-J."/>
        </authorList>
    </citation>
    <scope>NUCLEOTIDE SEQUENCE</scope>
    <source>
        <strain evidence="2">CP</strain>
        <tissue evidence="2">Leaves</tissue>
    </source>
</reference>
<gene>
    <name evidence="2" type="ORF">QJS10_CPA03g02464</name>
</gene>
<feature type="region of interest" description="Disordered" evidence="1">
    <location>
        <begin position="25"/>
        <end position="121"/>
    </location>
</feature>
<organism evidence="2 3">
    <name type="scientific">Acorus calamus</name>
    <name type="common">Sweet flag</name>
    <dbReference type="NCBI Taxonomy" id="4465"/>
    <lineage>
        <taxon>Eukaryota</taxon>
        <taxon>Viridiplantae</taxon>
        <taxon>Streptophyta</taxon>
        <taxon>Embryophyta</taxon>
        <taxon>Tracheophyta</taxon>
        <taxon>Spermatophyta</taxon>
        <taxon>Magnoliopsida</taxon>
        <taxon>Liliopsida</taxon>
        <taxon>Acoraceae</taxon>
        <taxon>Acorus</taxon>
    </lineage>
</organism>
<dbReference type="Proteomes" id="UP001180020">
    <property type="component" value="Unassembled WGS sequence"/>
</dbReference>
<sequence length="136" mass="14673">MDPSPIIVQIVHKSSSDKLLQKFADAAPPKPEPRKLALHKRSRPSSLRARESFGGSPRSRRHSGGGSSPSSPRRGRRRPGSPPSSAASGSGGPRSGRWRSPVLGSCSPRSRRHGGRRCVGRQRCSLKDIEAVMFDS</sequence>
<evidence type="ECO:0000256" key="1">
    <source>
        <dbReference type="SAM" id="MobiDB-lite"/>
    </source>
</evidence>
<evidence type="ECO:0000313" key="3">
    <source>
        <dbReference type="Proteomes" id="UP001180020"/>
    </source>
</evidence>
<comment type="caution">
    <text evidence="2">The sequence shown here is derived from an EMBL/GenBank/DDBJ whole genome shotgun (WGS) entry which is preliminary data.</text>
</comment>
<proteinExistence type="predicted"/>
<dbReference type="AlphaFoldDB" id="A0AAV9F630"/>
<name>A0AAV9F630_ACOCL</name>
<protein>
    <submittedName>
        <fullName evidence="2">Uncharacterized protein</fullName>
    </submittedName>
</protein>